<evidence type="ECO:0000256" key="3">
    <source>
        <dbReference type="ARBA" id="ARBA00022679"/>
    </source>
</evidence>
<evidence type="ECO:0000259" key="7">
    <source>
        <dbReference type="SMART" id="SM00827"/>
    </source>
</evidence>
<keyword evidence="4 6" id="KW-0012">Acyltransferase</keyword>
<dbReference type="Gene3D" id="3.30.70.250">
    <property type="entry name" value="Malonyl-CoA ACP transacylase, ACP-binding"/>
    <property type="match status" value="1"/>
</dbReference>
<keyword evidence="3 6" id="KW-0808">Transferase</keyword>
<accession>A0ABV7J6F5</accession>
<organism evidence="8 9">
    <name type="scientific">Marinicella sediminis</name>
    <dbReference type="NCBI Taxonomy" id="1792834"/>
    <lineage>
        <taxon>Bacteria</taxon>
        <taxon>Pseudomonadati</taxon>
        <taxon>Pseudomonadota</taxon>
        <taxon>Gammaproteobacteria</taxon>
        <taxon>Lysobacterales</taxon>
        <taxon>Marinicellaceae</taxon>
        <taxon>Marinicella</taxon>
    </lineage>
</organism>
<sequence length="308" mass="32534">MKKIALVFPGQGSQSVGMLDGLTDFPAVLDCVKTANDVLNIDLLSMINNGPAESLNQTQWAQPALLAVSVGIYQTINAQQNIDVPVMAGHSLGEYSALVCAGALSFEAAIDLVHKRGLYMQEAVPAGSGAMAAVLGLDEARVSQACQDAEGSVSPANYNSPGQIVIAGAAEAVEQAGQLCVAAGAKKVMPLAVSVPSHCELMRPAAEQLAVDLKQIRWQKPACQILHNVDVQSHDEAEALQQALVAQLYSPVKWTQTMEAMQSMRIEAVAECGPGKVLSGLFKRFDRQLTVTPLLNSKGIMQILEGTS</sequence>
<dbReference type="Proteomes" id="UP001595533">
    <property type="component" value="Unassembled WGS sequence"/>
</dbReference>
<dbReference type="InterPro" id="IPR024925">
    <property type="entry name" value="Malonyl_CoA-ACP_transAc"/>
</dbReference>
<dbReference type="InterPro" id="IPR050858">
    <property type="entry name" value="Mal-CoA-ACP_Trans/PKS_FabD"/>
</dbReference>
<dbReference type="InterPro" id="IPR014043">
    <property type="entry name" value="Acyl_transferase_dom"/>
</dbReference>
<dbReference type="InterPro" id="IPR016035">
    <property type="entry name" value="Acyl_Trfase/lysoPLipase"/>
</dbReference>
<evidence type="ECO:0000256" key="4">
    <source>
        <dbReference type="ARBA" id="ARBA00023315"/>
    </source>
</evidence>
<dbReference type="Gene3D" id="3.40.366.10">
    <property type="entry name" value="Malonyl-Coenzyme A Acyl Carrier Protein, domain 2"/>
    <property type="match status" value="1"/>
</dbReference>
<name>A0ABV7J6F5_9GAMM</name>
<dbReference type="InterPro" id="IPR004410">
    <property type="entry name" value="Malonyl_CoA-ACP_transAc_FabD"/>
</dbReference>
<dbReference type="InterPro" id="IPR001227">
    <property type="entry name" value="Ac_transferase_dom_sf"/>
</dbReference>
<dbReference type="Pfam" id="PF00698">
    <property type="entry name" value="Acyl_transf_1"/>
    <property type="match status" value="1"/>
</dbReference>
<comment type="similarity">
    <text evidence="6">Belongs to the fabD family.</text>
</comment>
<gene>
    <name evidence="8" type="primary">fabD</name>
    <name evidence="8" type="ORF">ACFODZ_05550</name>
</gene>
<comment type="caution">
    <text evidence="8">The sequence shown here is derived from an EMBL/GenBank/DDBJ whole genome shotgun (WGS) entry which is preliminary data.</text>
</comment>
<evidence type="ECO:0000313" key="9">
    <source>
        <dbReference type="Proteomes" id="UP001595533"/>
    </source>
</evidence>
<evidence type="ECO:0000256" key="1">
    <source>
        <dbReference type="ARBA" id="ARBA00013258"/>
    </source>
</evidence>
<dbReference type="GO" id="GO:0004314">
    <property type="term" value="F:[acyl-carrier-protein] S-malonyltransferase activity"/>
    <property type="evidence" value="ECO:0007669"/>
    <property type="project" value="UniProtKB-EC"/>
</dbReference>
<dbReference type="SUPFAM" id="SSF52151">
    <property type="entry name" value="FabD/lysophospholipase-like"/>
    <property type="match status" value="1"/>
</dbReference>
<dbReference type="PANTHER" id="PTHR42681">
    <property type="entry name" value="MALONYL-COA-ACYL CARRIER PROTEIN TRANSACYLASE, MITOCHONDRIAL"/>
    <property type="match status" value="1"/>
</dbReference>
<comment type="catalytic activity">
    <reaction evidence="5 6">
        <text>holo-[ACP] + malonyl-CoA = malonyl-[ACP] + CoA</text>
        <dbReference type="Rhea" id="RHEA:41792"/>
        <dbReference type="Rhea" id="RHEA-COMP:9623"/>
        <dbReference type="Rhea" id="RHEA-COMP:9685"/>
        <dbReference type="ChEBI" id="CHEBI:57287"/>
        <dbReference type="ChEBI" id="CHEBI:57384"/>
        <dbReference type="ChEBI" id="CHEBI:64479"/>
        <dbReference type="ChEBI" id="CHEBI:78449"/>
        <dbReference type="EC" id="2.3.1.39"/>
    </reaction>
</comment>
<dbReference type="EC" id="2.3.1.39" evidence="1 6"/>
<evidence type="ECO:0000256" key="2">
    <source>
        <dbReference type="ARBA" id="ARBA00018953"/>
    </source>
</evidence>
<reference evidence="9" key="1">
    <citation type="journal article" date="2019" name="Int. J. Syst. Evol. Microbiol.">
        <title>The Global Catalogue of Microorganisms (GCM) 10K type strain sequencing project: providing services to taxonomists for standard genome sequencing and annotation.</title>
        <authorList>
            <consortium name="The Broad Institute Genomics Platform"/>
            <consortium name="The Broad Institute Genome Sequencing Center for Infectious Disease"/>
            <person name="Wu L."/>
            <person name="Ma J."/>
        </authorList>
    </citation>
    <scope>NUCLEOTIDE SEQUENCE [LARGE SCALE GENOMIC DNA]</scope>
    <source>
        <strain evidence="9">KCTC 42953</strain>
    </source>
</reference>
<dbReference type="SMART" id="SM00827">
    <property type="entry name" value="PKS_AT"/>
    <property type="match status" value="1"/>
</dbReference>
<dbReference type="RefSeq" id="WP_077411495.1">
    <property type="nucleotide sequence ID" value="NZ_JBHRTS010000003.1"/>
</dbReference>
<evidence type="ECO:0000256" key="5">
    <source>
        <dbReference type="ARBA" id="ARBA00048462"/>
    </source>
</evidence>
<dbReference type="PANTHER" id="PTHR42681:SF1">
    <property type="entry name" value="MALONYL-COA-ACYL CARRIER PROTEIN TRANSACYLASE, MITOCHONDRIAL"/>
    <property type="match status" value="1"/>
</dbReference>
<dbReference type="NCBIfam" id="TIGR00128">
    <property type="entry name" value="fabD"/>
    <property type="match status" value="1"/>
</dbReference>
<proteinExistence type="inferred from homology"/>
<dbReference type="PIRSF" id="PIRSF000446">
    <property type="entry name" value="Mct"/>
    <property type="match status" value="1"/>
</dbReference>
<evidence type="ECO:0000256" key="6">
    <source>
        <dbReference type="PIRNR" id="PIRNR000446"/>
    </source>
</evidence>
<protein>
    <recommendedName>
        <fullName evidence="2 6">Malonyl CoA-acyl carrier protein transacylase</fullName>
        <ecNumber evidence="1 6">2.3.1.39</ecNumber>
    </recommendedName>
</protein>
<keyword evidence="9" id="KW-1185">Reference proteome</keyword>
<evidence type="ECO:0000313" key="8">
    <source>
        <dbReference type="EMBL" id="MFC3193698.1"/>
    </source>
</evidence>
<dbReference type="InterPro" id="IPR016036">
    <property type="entry name" value="Malonyl_transacylase_ACP-bd"/>
</dbReference>
<dbReference type="SUPFAM" id="SSF55048">
    <property type="entry name" value="Probable ACP-binding domain of malonyl-CoA ACP transacylase"/>
    <property type="match status" value="1"/>
</dbReference>
<feature type="domain" description="Malonyl-CoA:ACP transacylase (MAT)" evidence="7">
    <location>
        <begin position="7"/>
        <end position="299"/>
    </location>
</feature>
<dbReference type="EMBL" id="JBHRTS010000003">
    <property type="protein sequence ID" value="MFC3193698.1"/>
    <property type="molecule type" value="Genomic_DNA"/>
</dbReference>